<dbReference type="PANTHER" id="PTHR33463">
    <property type="entry name" value="NB-ARC DOMAIN-CONTAINING PROTEIN-RELATED"/>
    <property type="match status" value="1"/>
</dbReference>
<dbReference type="SUPFAM" id="SSF52540">
    <property type="entry name" value="P-loop containing nucleoside triphosphate hydrolases"/>
    <property type="match status" value="1"/>
</dbReference>
<evidence type="ECO:0000256" key="1">
    <source>
        <dbReference type="ARBA" id="ARBA00022821"/>
    </source>
</evidence>
<dbReference type="PANTHER" id="PTHR33463:SF203">
    <property type="entry name" value="AAA+ ATPASE DOMAIN-CONTAINING PROTEIN"/>
    <property type="match status" value="1"/>
</dbReference>
<dbReference type="AlphaFoldDB" id="A0A6A1W5B0"/>
<evidence type="ECO:0000313" key="3">
    <source>
        <dbReference type="EMBL" id="KAB1220432.1"/>
    </source>
</evidence>
<accession>A0A6A1W5B0</accession>
<proteinExistence type="predicted"/>
<dbReference type="InterPro" id="IPR002182">
    <property type="entry name" value="NB-ARC"/>
</dbReference>
<keyword evidence="4" id="KW-1185">Reference proteome</keyword>
<evidence type="ECO:0000259" key="2">
    <source>
        <dbReference type="Pfam" id="PF00931"/>
    </source>
</evidence>
<keyword evidence="1" id="KW-0611">Plant defense</keyword>
<dbReference type="Proteomes" id="UP000516437">
    <property type="component" value="Chromosome 3"/>
</dbReference>
<dbReference type="Pfam" id="PF00931">
    <property type="entry name" value="NB-ARC"/>
    <property type="match status" value="1"/>
</dbReference>
<sequence>MIKDVLKALRDPNNNKVAICGMGGIGKTEMAIEIQRRAKADNLFDKVAMAMVSREPELKRIQADIAEKLGPRLNAEGLPGRSRPTAF</sequence>
<dbReference type="InterPro" id="IPR050905">
    <property type="entry name" value="Plant_NBS-LRR"/>
</dbReference>
<gene>
    <name evidence="3" type="ORF">CJ030_MR3G009892</name>
</gene>
<dbReference type="InterPro" id="IPR027417">
    <property type="entry name" value="P-loop_NTPase"/>
</dbReference>
<name>A0A6A1W5B0_9ROSI</name>
<dbReference type="GO" id="GO:0043531">
    <property type="term" value="F:ADP binding"/>
    <property type="evidence" value="ECO:0007669"/>
    <property type="project" value="InterPro"/>
</dbReference>
<comment type="caution">
    <text evidence="3">The sequence shown here is derived from an EMBL/GenBank/DDBJ whole genome shotgun (WGS) entry which is preliminary data.</text>
</comment>
<dbReference type="EMBL" id="RXIC02000021">
    <property type="protein sequence ID" value="KAB1220432.1"/>
    <property type="molecule type" value="Genomic_DNA"/>
</dbReference>
<reference evidence="3 4" key="1">
    <citation type="journal article" date="2019" name="Plant Biotechnol. J.">
        <title>The red bayberry genome and genetic basis of sex determination.</title>
        <authorList>
            <person name="Jia H.M."/>
            <person name="Jia H.J."/>
            <person name="Cai Q.L."/>
            <person name="Wang Y."/>
            <person name="Zhao H.B."/>
            <person name="Yang W.F."/>
            <person name="Wang G.Y."/>
            <person name="Li Y.H."/>
            <person name="Zhan D.L."/>
            <person name="Shen Y.T."/>
            <person name="Niu Q.F."/>
            <person name="Chang L."/>
            <person name="Qiu J."/>
            <person name="Zhao L."/>
            <person name="Xie H.B."/>
            <person name="Fu W.Y."/>
            <person name="Jin J."/>
            <person name="Li X.W."/>
            <person name="Jiao Y."/>
            <person name="Zhou C.C."/>
            <person name="Tu T."/>
            <person name="Chai C.Y."/>
            <person name="Gao J.L."/>
            <person name="Fan L.J."/>
            <person name="van de Weg E."/>
            <person name="Wang J.Y."/>
            <person name="Gao Z.S."/>
        </authorList>
    </citation>
    <scope>NUCLEOTIDE SEQUENCE [LARGE SCALE GENOMIC DNA]</scope>
    <source>
        <tissue evidence="3">Leaves</tissue>
    </source>
</reference>
<evidence type="ECO:0000313" key="4">
    <source>
        <dbReference type="Proteomes" id="UP000516437"/>
    </source>
</evidence>
<feature type="domain" description="NB-ARC" evidence="2">
    <location>
        <begin position="2"/>
        <end position="72"/>
    </location>
</feature>
<dbReference type="OrthoDB" id="1898799at2759"/>
<organism evidence="3 4">
    <name type="scientific">Morella rubra</name>
    <name type="common">Chinese bayberry</name>
    <dbReference type="NCBI Taxonomy" id="262757"/>
    <lineage>
        <taxon>Eukaryota</taxon>
        <taxon>Viridiplantae</taxon>
        <taxon>Streptophyta</taxon>
        <taxon>Embryophyta</taxon>
        <taxon>Tracheophyta</taxon>
        <taxon>Spermatophyta</taxon>
        <taxon>Magnoliopsida</taxon>
        <taxon>eudicotyledons</taxon>
        <taxon>Gunneridae</taxon>
        <taxon>Pentapetalae</taxon>
        <taxon>rosids</taxon>
        <taxon>fabids</taxon>
        <taxon>Fagales</taxon>
        <taxon>Myricaceae</taxon>
        <taxon>Morella</taxon>
    </lineage>
</organism>
<dbReference type="Gene3D" id="3.40.50.300">
    <property type="entry name" value="P-loop containing nucleotide triphosphate hydrolases"/>
    <property type="match status" value="1"/>
</dbReference>
<protein>
    <submittedName>
        <fullName evidence="3">Disease resistance protein RPS5</fullName>
    </submittedName>
</protein>